<dbReference type="PANTHER" id="PTHR21621">
    <property type="entry name" value="RIBOSOMAL PROTEIN S6 MODIFICATION PROTEIN"/>
    <property type="match status" value="1"/>
</dbReference>
<comment type="caution">
    <text evidence="3">The sequence shown here is derived from an EMBL/GenBank/DDBJ whole genome shotgun (WGS) entry which is preliminary data.</text>
</comment>
<dbReference type="InterPro" id="IPR048936">
    <property type="entry name" value="MvdD-like_ATPgrasp"/>
</dbReference>
<protein>
    <submittedName>
        <fullName evidence="3">ATP-grasp ribosomal peptide maturase</fullName>
    </submittedName>
</protein>
<gene>
    <name evidence="3" type="ORF">A8926_8058</name>
</gene>
<dbReference type="STRING" id="994479.GCA_000194155_00091"/>
<sequence>MTVVIFADEADAPVDAVVQTLTQRGVTVFRANTSWFPDRLVLDAELRASRWVGHLATEHRSVALEDIRSIWYCSPTPFQFSPGMAPQWRTHAAREAKFGFGGVLSTLPVLWVNHPNRAADAMYKPLQLVTAAACNLTVPDTLVTNAPTAVRRFAENATTGVVQKSFAANTLTEDDKLKIAFTRRLDEAALRDLGGIGVTAHQIQHWVDKDYEARVVVVGGQVFTIAIHADSPAAYVDWRADFDALRYEWVPTPPEVDTGVRAYMDAFGLAYAAFDFSVDHAGNWVFLESNGAGRYGWLEARTGAPITEALADLLQAGKEGSTRDRLEAESTRPCGRAGAAGQAHEPRIAGGGREHTPA</sequence>
<dbReference type="GO" id="GO:0009432">
    <property type="term" value="P:SOS response"/>
    <property type="evidence" value="ECO:0007669"/>
    <property type="project" value="TreeGrafter"/>
</dbReference>
<evidence type="ECO:0000313" key="4">
    <source>
        <dbReference type="Proteomes" id="UP000233786"/>
    </source>
</evidence>
<dbReference type="NCBIfam" id="TIGR04187">
    <property type="entry name" value="GRASP_SAV_5884"/>
    <property type="match status" value="1"/>
</dbReference>
<feature type="compositionally biased region" description="Basic and acidic residues" evidence="1">
    <location>
        <begin position="320"/>
        <end position="330"/>
    </location>
</feature>
<dbReference type="GO" id="GO:0018169">
    <property type="term" value="F:ribosomal S6-glutamic acid ligase activity"/>
    <property type="evidence" value="ECO:0007669"/>
    <property type="project" value="TreeGrafter"/>
</dbReference>
<dbReference type="AlphaFoldDB" id="A0A2N3YA93"/>
<dbReference type="PANTHER" id="PTHR21621:SF0">
    <property type="entry name" value="BETA-CITRYLGLUTAMATE SYNTHASE B-RELATED"/>
    <property type="match status" value="1"/>
</dbReference>
<dbReference type="EMBL" id="PJNB01000001">
    <property type="protein sequence ID" value="PKW19856.1"/>
    <property type="molecule type" value="Genomic_DNA"/>
</dbReference>
<proteinExistence type="predicted"/>
<keyword evidence="4" id="KW-1185">Reference proteome</keyword>
<feature type="compositionally biased region" description="Basic and acidic residues" evidence="1">
    <location>
        <begin position="344"/>
        <end position="358"/>
    </location>
</feature>
<reference evidence="3" key="1">
    <citation type="submission" date="2017-12" db="EMBL/GenBank/DDBJ databases">
        <title>Sequencing the genomes of 1000 Actinobacteria strains.</title>
        <authorList>
            <person name="Klenk H.-P."/>
        </authorList>
    </citation>
    <scope>NUCLEOTIDE SEQUENCE [LARGE SCALE GENOMIC DNA]</scope>
    <source>
        <strain evidence="3">DSM 44228</strain>
    </source>
</reference>
<evidence type="ECO:0000313" key="3">
    <source>
        <dbReference type="EMBL" id="PKW19856.1"/>
    </source>
</evidence>
<feature type="domain" description="MvdD-like pre-ATP grasp" evidence="2">
    <location>
        <begin position="12"/>
        <end position="115"/>
    </location>
</feature>
<dbReference type="Gene3D" id="3.30.470.20">
    <property type="entry name" value="ATP-grasp fold, B domain"/>
    <property type="match status" value="1"/>
</dbReference>
<evidence type="ECO:0000259" key="2">
    <source>
        <dbReference type="Pfam" id="PF21068"/>
    </source>
</evidence>
<dbReference type="GO" id="GO:0005737">
    <property type="term" value="C:cytoplasm"/>
    <property type="evidence" value="ECO:0007669"/>
    <property type="project" value="TreeGrafter"/>
</dbReference>
<feature type="region of interest" description="Disordered" evidence="1">
    <location>
        <begin position="320"/>
        <end position="358"/>
    </location>
</feature>
<dbReference type="InterPro" id="IPR026449">
    <property type="entry name" value="GRASP_SAV_5884"/>
</dbReference>
<evidence type="ECO:0000256" key="1">
    <source>
        <dbReference type="SAM" id="MobiDB-lite"/>
    </source>
</evidence>
<dbReference type="OrthoDB" id="9794735at2"/>
<dbReference type="Proteomes" id="UP000233786">
    <property type="component" value="Unassembled WGS sequence"/>
</dbReference>
<accession>A0A2N3YA93</accession>
<dbReference type="RefSeq" id="WP_010304968.1">
    <property type="nucleotide sequence ID" value="NZ_CP061007.1"/>
</dbReference>
<organism evidence="3 4">
    <name type="scientific">Saccharopolyspora spinosa</name>
    <dbReference type="NCBI Taxonomy" id="60894"/>
    <lineage>
        <taxon>Bacteria</taxon>
        <taxon>Bacillati</taxon>
        <taxon>Actinomycetota</taxon>
        <taxon>Actinomycetes</taxon>
        <taxon>Pseudonocardiales</taxon>
        <taxon>Pseudonocardiaceae</taxon>
        <taxon>Saccharopolyspora</taxon>
    </lineage>
</organism>
<dbReference type="Pfam" id="PF21068">
    <property type="entry name" value="ATPgraspMvdD"/>
    <property type="match status" value="1"/>
</dbReference>
<name>A0A2N3YA93_SACSN</name>
<dbReference type="SUPFAM" id="SSF56059">
    <property type="entry name" value="Glutathione synthetase ATP-binding domain-like"/>
    <property type="match status" value="1"/>
</dbReference>